<dbReference type="AlphaFoldDB" id="A0AA97P3G6"/>
<feature type="region of interest" description="Disordered" evidence="1">
    <location>
        <begin position="1"/>
        <end position="22"/>
    </location>
</feature>
<evidence type="ECO:0000256" key="1">
    <source>
        <dbReference type="SAM" id="MobiDB-lite"/>
    </source>
</evidence>
<dbReference type="EMBL" id="JH793336">
    <property type="protein sequence ID" value="ELQ41308.1"/>
    <property type="molecule type" value="Genomic_DNA"/>
</dbReference>
<name>A0AA97P3G6_PYRO3</name>
<accession>A0AA97P3G6</accession>
<gene>
    <name evidence="2" type="ORF">OOU_Y34scaffold00284g7</name>
</gene>
<reference evidence="2" key="1">
    <citation type="journal article" date="2012" name="PLoS Genet.">
        <title>Comparative analysis of the genomes of two field isolates of the rice blast fungus Magnaporthe oryzae.</title>
        <authorList>
            <person name="Xue M."/>
            <person name="Yang J."/>
            <person name="Li Z."/>
            <person name="Hu S."/>
            <person name="Yao N."/>
            <person name="Dean R.A."/>
            <person name="Zhao W."/>
            <person name="Shen M."/>
            <person name="Zhang H."/>
            <person name="Li C."/>
            <person name="Liu L."/>
            <person name="Cao L."/>
            <person name="Xu X."/>
            <person name="Xing Y."/>
            <person name="Hsiang T."/>
            <person name="Zhang Z."/>
            <person name="Xu J.R."/>
            <person name="Peng Y.L."/>
        </authorList>
    </citation>
    <scope>NUCLEOTIDE SEQUENCE</scope>
    <source>
        <strain evidence="2">Y34</strain>
    </source>
</reference>
<evidence type="ECO:0000313" key="2">
    <source>
        <dbReference type="EMBL" id="ELQ41308.1"/>
    </source>
</evidence>
<dbReference type="Proteomes" id="UP000011086">
    <property type="component" value="Unassembled WGS sequence"/>
</dbReference>
<protein>
    <submittedName>
        <fullName evidence="2">Uncharacterized protein</fullName>
    </submittedName>
</protein>
<proteinExistence type="predicted"/>
<sequence length="62" mass="6937">MMRDAGSRRQQQQYGLATAEDKTGRSGVEDCIRALFYLGRKSDMAMKVADVLEEALVRARAD</sequence>
<organism evidence="2">
    <name type="scientific">Pyricularia oryzae (strain Y34)</name>
    <name type="common">Rice blast fungus</name>
    <name type="synonym">Magnaporthe oryzae</name>
    <dbReference type="NCBI Taxonomy" id="1143189"/>
    <lineage>
        <taxon>Eukaryota</taxon>
        <taxon>Fungi</taxon>
        <taxon>Dikarya</taxon>
        <taxon>Ascomycota</taxon>
        <taxon>Pezizomycotina</taxon>
        <taxon>Sordariomycetes</taxon>
        <taxon>Sordariomycetidae</taxon>
        <taxon>Magnaporthales</taxon>
        <taxon>Pyriculariaceae</taxon>
        <taxon>Pyricularia</taxon>
    </lineage>
</organism>